<dbReference type="Pfam" id="PF05153">
    <property type="entry name" value="MIOX"/>
    <property type="match status" value="2"/>
</dbReference>
<feature type="compositionally biased region" description="Low complexity" evidence="14">
    <location>
        <begin position="259"/>
        <end position="268"/>
    </location>
</feature>
<keyword evidence="7" id="KW-0060">Ascorbate biosynthesis</keyword>
<comment type="catalytic activity">
    <reaction evidence="12 13">
        <text>myo-inositol + O2 = D-glucuronate + H2O + H(+)</text>
        <dbReference type="Rhea" id="RHEA:23696"/>
        <dbReference type="ChEBI" id="CHEBI:15377"/>
        <dbReference type="ChEBI" id="CHEBI:15378"/>
        <dbReference type="ChEBI" id="CHEBI:15379"/>
        <dbReference type="ChEBI" id="CHEBI:17268"/>
        <dbReference type="ChEBI" id="CHEBI:58720"/>
        <dbReference type="EC" id="1.13.99.1"/>
    </reaction>
</comment>
<keyword evidence="9 13" id="KW-0560">Oxidoreductase</keyword>
<evidence type="ECO:0000256" key="8">
    <source>
        <dbReference type="ARBA" id="ARBA00022723"/>
    </source>
</evidence>
<evidence type="ECO:0000256" key="6">
    <source>
        <dbReference type="ARBA" id="ARBA00022490"/>
    </source>
</evidence>
<comment type="caution">
    <text evidence="15">The sequence shown here is derived from an EMBL/GenBank/DDBJ whole genome shotgun (WGS) entry which is preliminary data.</text>
</comment>
<evidence type="ECO:0000256" key="2">
    <source>
        <dbReference type="ARBA" id="ARBA00005167"/>
    </source>
</evidence>
<evidence type="ECO:0000256" key="14">
    <source>
        <dbReference type="SAM" id="MobiDB-lite"/>
    </source>
</evidence>
<evidence type="ECO:0000256" key="13">
    <source>
        <dbReference type="RuleBase" id="RU367039"/>
    </source>
</evidence>
<comment type="similarity">
    <text evidence="3 13">Belongs to the myo-inositol oxygenase family.</text>
</comment>
<organism evidence="15 16">
    <name type="scientific">Xanthoceras sorbifolium</name>
    <dbReference type="NCBI Taxonomy" id="99658"/>
    <lineage>
        <taxon>Eukaryota</taxon>
        <taxon>Viridiplantae</taxon>
        <taxon>Streptophyta</taxon>
        <taxon>Embryophyta</taxon>
        <taxon>Tracheophyta</taxon>
        <taxon>Spermatophyta</taxon>
        <taxon>Magnoliopsida</taxon>
        <taxon>eudicotyledons</taxon>
        <taxon>Gunneridae</taxon>
        <taxon>Pentapetalae</taxon>
        <taxon>rosids</taxon>
        <taxon>malvids</taxon>
        <taxon>Sapindales</taxon>
        <taxon>Sapindaceae</taxon>
        <taxon>Xanthoceroideae</taxon>
        <taxon>Xanthoceras</taxon>
    </lineage>
</organism>
<evidence type="ECO:0000256" key="12">
    <source>
        <dbReference type="ARBA" id="ARBA00048271"/>
    </source>
</evidence>
<dbReference type="Proteomes" id="UP000827721">
    <property type="component" value="Unassembled WGS sequence"/>
</dbReference>
<evidence type="ECO:0000256" key="1">
    <source>
        <dbReference type="ARBA" id="ARBA00004496"/>
    </source>
</evidence>
<dbReference type="PANTHER" id="PTHR12588">
    <property type="entry name" value="MYOINOSITOL OXYGENASE"/>
    <property type="match status" value="1"/>
</dbReference>
<keyword evidence="8 13" id="KW-0479">Metal-binding</keyword>
<evidence type="ECO:0000256" key="11">
    <source>
        <dbReference type="ARBA" id="ARBA00029668"/>
    </source>
</evidence>
<comment type="pathway">
    <text evidence="2 13">Polyol metabolism; myo-inositol degradation into D-glucuronate; D-glucuronate from myo-inositol: step 1/1.</text>
</comment>
<feature type="compositionally biased region" description="Basic and acidic residues" evidence="14">
    <location>
        <begin position="274"/>
        <end position="284"/>
    </location>
</feature>
<evidence type="ECO:0000256" key="3">
    <source>
        <dbReference type="ARBA" id="ARBA00005286"/>
    </source>
</evidence>
<keyword evidence="16" id="KW-1185">Reference proteome</keyword>
<keyword evidence="10 13" id="KW-0408">Iron</keyword>
<dbReference type="EC" id="1.13.99.1" evidence="4 13"/>
<evidence type="ECO:0000256" key="9">
    <source>
        <dbReference type="ARBA" id="ARBA00023002"/>
    </source>
</evidence>
<evidence type="ECO:0000313" key="15">
    <source>
        <dbReference type="EMBL" id="KAH7572197.1"/>
    </source>
</evidence>
<protein>
    <recommendedName>
        <fullName evidence="5 13">Inositol oxygenase</fullName>
        <ecNumber evidence="4 13">1.13.99.1</ecNumber>
    </recommendedName>
    <alternativeName>
        <fullName evidence="11 13">Myo-inositol oxygenase</fullName>
    </alternativeName>
</protein>
<evidence type="ECO:0000256" key="5">
    <source>
        <dbReference type="ARBA" id="ARBA00019269"/>
    </source>
</evidence>
<dbReference type="SUPFAM" id="SSF109604">
    <property type="entry name" value="HD-domain/PDEase-like"/>
    <property type="match status" value="1"/>
</dbReference>
<evidence type="ECO:0000256" key="10">
    <source>
        <dbReference type="ARBA" id="ARBA00023004"/>
    </source>
</evidence>
<accession>A0ABQ8I6F2</accession>
<keyword evidence="6 13" id="KW-0963">Cytoplasm</keyword>
<name>A0ABQ8I6F2_9ROSI</name>
<gene>
    <name evidence="15" type="ORF">JRO89_XS04G0218700</name>
</gene>
<evidence type="ECO:0000313" key="16">
    <source>
        <dbReference type="Proteomes" id="UP000827721"/>
    </source>
</evidence>
<comment type="cofactor">
    <cofactor evidence="13">
        <name>Fe cation</name>
        <dbReference type="ChEBI" id="CHEBI:24875"/>
    </cofactor>
    <text evidence="13">Binds 2 iron ions per subunit.</text>
</comment>
<comment type="subcellular location">
    <subcellularLocation>
        <location evidence="1 13">Cytoplasm</location>
    </subcellularLocation>
</comment>
<dbReference type="PANTHER" id="PTHR12588:SF0">
    <property type="entry name" value="INOSITOL OXYGENASE"/>
    <property type="match status" value="1"/>
</dbReference>
<proteinExistence type="inferred from homology"/>
<dbReference type="EMBL" id="JAFEMO010000004">
    <property type="protein sequence ID" value="KAH7572197.1"/>
    <property type="molecule type" value="Genomic_DNA"/>
</dbReference>
<reference evidence="15 16" key="1">
    <citation type="submission" date="2021-02" db="EMBL/GenBank/DDBJ databases">
        <title>Plant Genome Project.</title>
        <authorList>
            <person name="Zhang R.-G."/>
        </authorList>
    </citation>
    <scope>NUCLEOTIDE SEQUENCE [LARGE SCALE GENOMIC DNA]</scope>
    <source>
        <tissue evidence="15">Leaves</tissue>
    </source>
</reference>
<evidence type="ECO:0000256" key="7">
    <source>
        <dbReference type="ARBA" id="ARBA00022644"/>
    </source>
</evidence>
<feature type="region of interest" description="Disordered" evidence="14">
    <location>
        <begin position="249"/>
        <end position="284"/>
    </location>
</feature>
<dbReference type="InterPro" id="IPR007828">
    <property type="entry name" value="Inositol_oxygenase"/>
</dbReference>
<evidence type="ECO:0000256" key="4">
    <source>
        <dbReference type="ARBA" id="ARBA00011919"/>
    </source>
</evidence>
<sequence>MTILVQESVANNNNIAAENETAVQVKVQVRGDDLNLDGSFVVPGSNAFGHNFRDYEKESMRKAIVEEFYKKNHIYQTYEFAKKKKEHYGKLDKAVMSIWECCELLNEYVDESDPDLDDPQIKHLLQTAEAIRRDYPDQDWLHLTALIHGWLVLLMNPLCITSFSRTLKTRDTRGIYTVNCGLDNVTMSWGMWPRATTQLFHQQQYSSLSGSIPFMGTMHRSGAYTYLMNDEDKEMLKCSTGMTCTARASLRSTRKKRSPTTSPLSRSTFQRSSSGEEKENYQSL</sequence>